<evidence type="ECO:0000256" key="1">
    <source>
        <dbReference type="ARBA" id="ARBA00004196"/>
    </source>
</evidence>
<dbReference type="GO" id="GO:0005886">
    <property type="term" value="C:plasma membrane"/>
    <property type="evidence" value="ECO:0007669"/>
    <property type="project" value="TreeGrafter"/>
</dbReference>
<keyword evidence="9" id="KW-1185">Reference proteome</keyword>
<dbReference type="OrthoDB" id="9815847at2"/>
<feature type="transmembrane region" description="Helical" evidence="6">
    <location>
        <begin position="95"/>
        <end position="113"/>
    </location>
</feature>
<evidence type="ECO:0000313" key="8">
    <source>
        <dbReference type="EMBL" id="RED51563.1"/>
    </source>
</evidence>
<evidence type="ECO:0000313" key="9">
    <source>
        <dbReference type="Proteomes" id="UP000256845"/>
    </source>
</evidence>
<evidence type="ECO:0000256" key="6">
    <source>
        <dbReference type="SAM" id="Phobius"/>
    </source>
</evidence>
<sequence length="467" mass="50798">MMTLWLILVVLTVGIVALLVYPFLVKSQEVAASTADYDLQVYKKQLREVGRDRDRGVISAEDAEAAEAEIGRRILAADQQRQRQGGVGSGPSRPWAAVMLLAVVVPGGAYLIYDRLGSPGLPNFPYAERSEEIRAAQTQQNRVQGMEQAMAQLEARLASDPDNLDGWMLLGRSHVILKRYLEAVQAYERAVALDGGNPNVLGPYGEALVLAAQGQVTEEAEATFRRVVAIAPGDPRANFFLAQADYQKSRYQASLDRLLPILAQAKGDETWLPGVLAMARGVAGELDQDISAEIAALEGKSGLNTPAMPQPSELEAMSEDERQEMIEGMVDRLAARLEENPDDLEGWRRLARAYQVLGRREAALAAYDGMIRAGAEEVPVLLAKAEAIRAFNNGEPNDESAALMARVLELNPDQLEATWYSALAALRNGDKTAAKSLFDRVLAGLDPQSPEYGKLAAEVDRLMGEEG</sequence>
<keyword evidence="4 5" id="KW-0802">TPR repeat</keyword>
<dbReference type="SMART" id="SM00028">
    <property type="entry name" value="TPR"/>
    <property type="match status" value="2"/>
</dbReference>
<comment type="subcellular location">
    <subcellularLocation>
        <location evidence="1">Cell envelope</location>
    </subcellularLocation>
</comment>
<dbReference type="GO" id="GO:0030313">
    <property type="term" value="C:cell envelope"/>
    <property type="evidence" value="ECO:0007669"/>
    <property type="project" value="UniProtKB-SubCell"/>
</dbReference>
<dbReference type="InterPro" id="IPR019734">
    <property type="entry name" value="TPR_rpt"/>
</dbReference>
<dbReference type="InterPro" id="IPR011990">
    <property type="entry name" value="TPR-like_helical_dom_sf"/>
</dbReference>
<keyword evidence="6" id="KW-0812">Transmembrane</keyword>
<organism evidence="8 9">
    <name type="scientific">Aestuariispira insulae</name>
    <dbReference type="NCBI Taxonomy" id="1461337"/>
    <lineage>
        <taxon>Bacteria</taxon>
        <taxon>Pseudomonadati</taxon>
        <taxon>Pseudomonadota</taxon>
        <taxon>Alphaproteobacteria</taxon>
        <taxon>Rhodospirillales</taxon>
        <taxon>Kiloniellaceae</taxon>
        <taxon>Aestuariispira</taxon>
    </lineage>
</organism>
<dbReference type="Proteomes" id="UP000256845">
    <property type="component" value="Unassembled WGS sequence"/>
</dbReference>
<dbReference type="AlphaFoldDB" id="A0A3D9HPX3"/>
<dbReference type="RefSeq" id="WP_115936437.1">
    <property type="nucleotide sequence ID" value="NZ_QRDW01000003.1"/>
</dbReference>
<gene>
    <name evidence="8" type="ORF">DFP90_103366</name>
</gene>
<dbReference type="EMBL" id="QRDW01000003">
    <property type="protein sequence ID" value="RED51563.1"/>
    <property type="molecule type" value="Genomic_DNA"/>
</dbReference>
<keyword evidence="6" id="KW-1133">Transmembrane helix</keyword>
<dbReference type="InterPro" id="IPR017560">
    <property type="entry name" value="Cyt_c_biogenesis_CcmI"/>
</dbReference>
<feature type="repeat" description="TPR" evidence="5">
    <location>
        <begin position="164"/>
        <end position="197"/>
    </location>
</feature>
<dbReference type="Pfam" id="PF23914">
    <property type="entry name" value="TPR_CcmH_CycH"/>
    <property type="match status" value="2"/>
</dbReference>
<name>A0A3D9HPX3_9PROT</name>
<evidence type="ECO:0000259" key="7">
    <source>
        <dbReference type="Pfam" id="PF23914"/>
    </source>
</evidence>
<dbReference type="Gene3D" id="1.25.40.10">
    <property type="entry name" value="Tetratricopeptide repeat domain"/>
    <property type="match status" value="2"/>
</dbReference>
<dbReference type="InterPro" id="IPR051263">
    <property type="entry name" value="C-type_cytochrome_biogenesis"/>
</dbReference>
<dbReference type="NCBIfam" id="TIGR03142">
    <property type="entry name" value="cytochro_ccmI"/>
    <property type="match status" value="1"/>
</dbReference>
<evidence type="ECO:0000256" key="2">
    <source>
        <dbReference type="ARBA" id="ARBA00022737"/>
    </source>
</evidence>
<dbReference type="GO" id="GO:0017004">
    <property type="term" value="P:cytochrome complex assembly"/>
    <property type="evidence" value="ECO:0007669"/>
    <property type="project" value="UniProtKB-KW"/>
</dbReference>
<dbReference type="PANTHER" id="PTHR47870">
    <property type="entry name" value="CYTOCHROME C-TYPE BIOGENESIS PROTEIN CCMH"/>
    <property type="match status" value="1"/>
</dbReference>
<dbReference type="SUPFAM" id="SSF48452">
    <property type="entry name" value="TPR-like"/>
    <property type="match status" value="1"/>
</dbReference>
<evidence type="ECO:0000256" key="3">
    <source>
        <dbReference type="ARBA" id="ARBA00022748"/>
    </source>
</evidence>
<keyword evidence="3" id="KW-0201">Cytochrome c-type biogenesis</keyword>
<dbReference type="InterPro" id="IPR056413">
    <property type="entry name" value="TPR_CcmH_CycH"/>
</dbReference>
<proteinExistence type="predicted"/>
<feature type="domain" description="Cytochrome c-type biogenesis protein H TPR" evidence="7">
    <location>
        <begin position="333"/>
        <end position="452"/>
    </location>
</feature>
<comment type="caution">
    <text evidence="8">The sequence shown here is derived from an EMBL/GenBank/DDBJ whole genome shotgun (WGS) entry which is preliminary data.</text>
</comment>
<evidence type="ECO:0000256" key="4">
    <source>
        <dbReference type="ARBA" id="ARBA00022803"/>
    </source>
</evidence>
<dbReference type="PROSITE" id="PS50005">
    <property type="entry name" value="TPR"/>
    <property type="match status" value="1"/>
</dbReference>
<evidence type="ECO:0000256" key="5">
    <source>
        <dbReference type="PROSITE-ProRule" id="PRU00339"/>
    </source>
</evidence>
<accession>A0A3D9HPX3</accession>
<feature type="domain" description="Cytochrome c-type biogenesis protein H TPR" evidence="7">
    <location>
        <begin position="131"/>
        <end position="256"/>
    </location>
</feature>
<reference evidence="8 9" key="1">
    <citation type="submission" date="2018-07" db="EMBL/GenBank/DDBJ databases">
        <title>Genomic Encyclopedia of Type Strains, Phase III (KMG-III): the genomes of soil and plant-associated and newly described type strains.</title>
        <authorList>
            <person name="Whitman W."/>
        </authorList>
    </citation>
    <scope>NUCLEOTIDE SEQUENCE [LARGE SCALE GENOMIC DNA]</scope>
    <source>
        <strain evidence="8 9">CECT 8488</strain>
    </source>
</reference>
<dbReference type="PANTHER" id="PTHR47870:SF4">
    <property type="entry name" value="CYTOCHROME C-TYPE BIOGENESIS PROTEIN CYCH"/>
    <property type="match status" value="1"/>
</dbReference>
<keyword evidence="6" id="KW-0472">Membrane</keyword>
<protein>
    <submittedName>
        <fullName evidence="8">Cytochrome c-type biogenesis protein CcmH</fullName>
    </submittedName>
</protein>
<keyword evidence="2" id="KW-0677">Repeat</keyword>